<dbReference type="NCBIfam" id="TIGR00099">
    <property type="entry name" value="Cof-subfamily"/>
    <property type="match status" value="1"/>
</dbReference>
<dbReference type="EMBL" id="JBBPCC010000001">
    <property type="protein sequence ID" value="MEK8126309.1"/>
    <property type="molecule type" value="Genomic_DNA"/>
</dbReference>
<dbReference type="InterPro" id="IPR023214">
    <property type="entry name" value="HAD_sf"/>
</dbReference>
<dbReference type="InterPro" id="IPR036412">
    <property type="entry name" value="HAD-like_sf"/>
</dbReference>
<dbReference type="PANTHER" id="PTHR10000">
    <property type="entry name" value="PHOSPHOSERINE PHOSPHATASE"/>
    <property type="match status" value="1"/>
</dbReference>
<dbReference type="Gene3D" id="3.40.50.1000">
    <property type="entry name" value="HAD superfamily/HAD-like"/>
    <property type="match status" value="1"/>
</dbReference>
<protein>
    <submittedName>
        <fullName evidence="1">Cof-type HAD-IIB family hydrolase</fullName>
        <ecNumber evidence="1">3.1.3.-</ecNumber>
    </submittedName>
</protein>
<dbReference type="InterPro" id="IPR006379">
    <property type="entry name" value="HAD-SF_hydro_IIB"/>
</dbReference>
<dbReference type="SUPFAM" id="SSF56784">
    <property type="entry name" value="HAD-like"/>
    <property type="match status" value="1"/>
</dbReference>
<dbReference type="GO" id="GO:0016787">
    <property type="term" value="F:hydrolase activity"/>
    <property type="evidence" value="ECO:0007669"/>
    <property type="project" value="UniProtKB-KW"/>
</dbReference>
<dbReference type="Proteomes" id="UP001469365">
    <property type="component" value="Unassembled WGS sequence"/>
</dbReference>
<dbReference type="PANTHER" id="PTHR10000:SF8">
    <property type="entry name" value="HAD SUPERFAMILY HYDROLASE-LIKE, TYPE 3"/>
    <property type="match status" value="1"/>
</dbReference>
<dbReference type="InterPro" id="IPR000150">
    <property type="entry name" value="Cof"/>
</dbReference>
<proteinExistence type="predicted"/>
<dbReference type="NCBIfam" id="TIGR01484">
    <property type="entry name" value="HAD-SF-IIB"/>
    <property type="match status" value="1"/>
</dbReference>
<dbReference type="CDD" id="cd07516">
    <property type="entry name" value="HAD_Pase"/>
    <property type="match status" value="1"/>
</dbReference>
<gene>
    <name evidence="1" type="ORF">WMW72_00110</name>
</gene>
<dbReference type="SFLD" id="SFLDG01140">
    <property type="entry name" value="C2.B:_Phosphomannomutase_and_P"/>
    <property type="match status" value="1"/>
</dbReference>
<dbReference type="SFLD" id="SFLDS00003">
    <property type="entry name" value="Haloacid_Dehalogenase"/>
    <property type="match status" value="1"/>
</dbReference>
<evidence type="ECO:0000313" key="1">
    <source>
        <dbReference type="EMBL" id="MEK8126309.1"/>
    </source>
</evidence>
<evidence type="ECO:0000313" key="2">
    <source>
        <dbReference type="Proteomes" id="UP001469365"/>
    </source>
</evidence>
<reference evidence="1 2" key="1">
    <citation type="submission" date="2024-04" db="EMBL/GenBank/DDBJ databases">
        <title>draft genome sequnece of Paenibacillus filicis.</title>
        <authorList>
            <person name="Kim D.-U."/>
        </authorList>
    </citation>
    <scope>NUCLEOTIDE SEQUENCE [LARGE SCALE GENOMIC DNA]</scope>
    <source>
        <strain evidence="1 2">KACC14197</strain>
    </source>
</reference>
<keyword evidence="1" id="KW-0378">Hydrolase</keyword>
<dbReference type="RefSeq" id="WP_341413368.1">
    <property type="nucleotide sequence ID" value="NZ_JBBPCC010000001.1"/>
</dbReference>
<organism evidence="1 2">
    <name type="scientific">Paenibacillus filicis</name>
    <dbReference type="NCBI Taxonomy" id="669464"/>
    <lineage>
        <taxon>Bacteria</taxon>
        <taxon>Bacillati</taxon>
        <taxon>Bacillota</taxon>
        <taxon>Bacilli</taxon>
        <taxon>Bacillales</taxon>
        <taxon>Paenibacillaceae</taxon>
        <taxon>Paenibacillus</taxon>
    </lineage>
</organism>
<comment type="caution">
    <text evidence="1">The sequence shown here is derived from an EMBL/GenBank/DDBJ whole genome shotgun (WGS) entry which is preliminary data.</text>
</comment>
<sequence>MNYRLIALDVDGTLLDDHHQLSEKTIQTLREVHQAGLRIVLCTGRGPGSAIPVLEELGFEGVLITHNGASTVQSPGPEVLHTIGFPMRELEQLVLYCRENHIHFDVNTSLELFIEKADDEVLGMYERFLITPKRVEDVLVMDGTVKLTMFGTGEQLDRMQQVIGTELILPDTLHSIRSGVEFIDVISLASSKGNALKQLASSWGIKPDEIIAIGNYYNDLDMIRFAGLGIAMDNSPDDVKEAADETTLSNNEDGVHEALLKHVLAPLTAKRNQ</sequence>
<dbReference type="Pfam" id="PF08282">
    <property type="entry name" value="Hydrolase_3"/>
    <property type="match status" value="1"/>
</dbReference>
<accession>A0ABU9DBT3</accession>
<name>A0ABU9DBT3_9BACL</name>
<dbReference type="EC" id="3.1.3.-" evidence="1"/>
<keyword evidence="2" id="KW-1185">Reference proteome</keyword>
<dbReference type="Gene3D" id="3.30.1240.10">
    <property type="match status" value="1"/>
</dbReference>